<keyword evidence="3" id="KW-0238">DNA-binding</keyword>
<dbReference type="EMBL" id="PNBA02000012">
    <property type="protein sequence ID" value="KAG6406464.1"/>
    <property type="molecule type" value="Genomic_DNA"/>
</dbReference>
<dbReference type="Proteomes" id="UP000298416">
    <property type="component" value="Unassembled WGS sequence"/>
</dbReference>
<dbReference type="InterPro" id="IPR015300">
    <property type="entry name" value="DNA-bd_pseudobarrel_sf"/>
</dbReference>
<dbReference type="Gene3D" id="2.40.330.10">
    <property type="entry name" value="DNA-binding pseudobarrel domain"/>
    <property type="match status" value="2"/>
</dbReference>
<evidence type="ECO:0000256" key="3">
    <source>
        <dbReference type="ARBA" id="ARBA00023125"/>
    </source>
</evidence>
<feature type="domain" description="TF-B3" evidence="7">
    <location>
        <begin position="101"/>
        <end position="179"/>
    </location>
</feature>
<evidence type="ECO:0000313" key="9">
    <source>
        <dbReference type="Proteomes" id="UP000298416"/>
    </source>
</evidence>
<evidence type="ECO:0000256" key="2">
    <source>
        <dbReference type="ARBA" id="ARBA00023015"/>
    </source>
</evidence>
<dbReference type="PANTHER" id="PTHR31920">
    <property type="entry name" value="B3 DOMAIN-CONTAINING"/>
    <property type="match status" value="1"/>
</dbReference>
<evidence type="ECO:0000313" key="8">
    <source>
        <dbReference type="EMBL" id="KAG6406464.1"/>
    </source>
</evidence>
<dbReference type="InterPro" id="IPR050655">
    <property type="entry name" value="Plant_B3_domain"/>
</dbReference>
<dbReference type="SMART" id="SM01019">
    <property type="entry name" value="B3"/>
    <property type="match status" value="2"/>
</dbReference>
<evidence type="ECO:0000259" key="7">
    <source>
        <dbReference type="PROSITE" id="PS50863"/>
    </source>
</evidence>
<keyword evidence="4" id="KW-0804">Transcription</keyword>
<comment type="subcellular location">
    <subcellularLocation>
        <location evidence="1">Nucleus</location>
    </subcellularLocation>
</comment>
<dbReference type="GO" id="GO:0005634">
    <property type="term" value="C:nucleus"/>
    <property type="evidence" value="ECO:0007669"/>
    <property type="project" value="UniProtKB-SubCell"/>
</dbReference>
<dbReference type="AlphaFoldDB" id="A0A8X8X5F8"/>
<sequence>MLLTHRVSYHQYSPPSSTTESTIINIIQKVVFPIIQLIYANSFYSVHATLHRYSNPISNLQQRQLQMGGEGSNSIPNVDPDYQRLPAFMKVFHQEHCKDDMRIPPEFVGIHGDELPFDCRLVWSNGMRFIVRILKIANGFYLSTGWREFVRATGVVHGDHLTFTLVDVGIFNVKRFDSASHCPPQGDVDVVEDDDVEGSYSPDIDTSDDYVPSENESDTTVDEDYVDDSGALNIDGLPTFIISLNQANINGSLEIPYGFWLRNIPLGAVKAGAYLVIEQGRWRCTLKNKSSKIWVKHGWSRLKNEHNLVEGVRCHFKLVDALDVTFYVFFERP</sequence>
<protein>
    <recommendedName>
        <fullName evidence="7">TF-B3 domain-containing protein</fullName>
    </recommendedName>
</protein>
<accession>A0A8X8X5F8</accession>
<reference evidence="8" key="2">
    <citation type="submission" date="2020-08" db="EMBL/GenBank/DDBJ databases">
        <title>Plant Genome Project.</title>
        <authorList>
            <person name="Zhang R.-G."/>
        </authorList>
    </citation>
    <scope>NUCLEOTIDE SEQUENCE</scope>
    <source>
        <strain evidence="8">Huo1</strain>
        <tissue evidence="8">Leaf</tissue>
    </source>
</reference>
<dbReference type="InterPro" id="IPR003340">
    <property type="entry name" value="B3_DNA-bd"/>
</dbReference>
<keyword evidence="2" id="KW-0805">Transcription regulation</keyword>
<evidence type="ECO:0000256" key="4">
    <source>
        <dbReference type="ARBA" id="ARBA00023163"/>
    </source>
</evidence>
<dbReference type="SUPFAM" id="SSF101936">
    <property type="entry name" value="DNA-binding pseudobarrel domain"/>
    <property type="match status" value="2"/>
</dbReference>
<name>A0A8X8X5F8_SALSN</name>
<reference evidence="8" key="1">
    <citation type="submission" date="2018-01" db="EMBL/GenBank/DDBJ databases">
        <authorList>
            <person name="Mao J.F."/>
        </authorList>
    </citation>
    <scope>NUCLEOTIDE SEQUENCE</scope>
    <source>
        <strain evidence="8">Huo1</strain>
        <tissue evidence="8">Leaf</tissue>
    </source>
</reference>
<keyword evidence="9" id="KW-1185">Reference proteome</keyword>
<feature type="region of interest" description="Disordered" evidence="6">
    <location>
        <begin position="199"/>
        <end position="220"/>
    </location>
</feature>
<proteinExistence type="predicted"/>
<dbReference type="Pfam" id="PF02362">
    <property type="entry name" value="B3"/>
    <property type="match status" value="1"/>
</dbReference>
<keyword evidence="5" id="KW-0539">Nucleus</keyword>
<dbReference type="CDD" id="cd10017">
    <property type="entry name" value="B3_DNA"/>
    <property type="match status" value="1"/>
</dbReference>
<comment type="caution">
    <text evidence="8">The sequence shown here is derived from an EMBL/GenBank/DDBJ whole genome shotgun (WGS) entry which is preliminary data.</text>
</comment>
<gene>
    <name evidence="8" type="ORF">SASPL_134066</name>
</gene>
<dbReference type="PROSITE" id="PS50863">
    <property type="entry name" value="B3"/>
    <property type="match status" value="1"/>
</dbReference>
<evidence type="ECO:0000256" key="1">
    <source>
        <dbReference type="ARBA" id="ARBA00004123"/>
    </source>
</evidence>
<organism evidence="8">
    <name type="scientific">Salvia splendens</name>
    <name type="common">Scarlet sage</name>
    <dbReference type="NCBI Taxonomy" id="180675"/>
    <lineage>
        <taxon>Eukaryota</taxon>
        <taxon>Viridiplantae</taxon>
        <taxon>Streptophyta</taxon>
        <taxon>Embryophyta</taxon>
        <taxon>Tracheophyta</taxon>
        <taxon>Spermatophyta</taxon>
        <taxon>Magnoliopsida</taxon>
        <taxon>eudicotyledons</taxon>
        <taxon>Gunneridae</taxon>
        <taxon>Pentapetalae</taxon>
        <taxon>asterids</taxon>
        <taxon>lamiids</taxon>
        <taxon>Lamiales</taxon>
        <taxon>Lamiaceae</taxon>
        <taxon>Nepetoideae</taxon>
        <taxon>Mentheae</taxon>
        <taxon>Salviinae</taxon>
        <taxon>Salvia</taxon>
        <taxon>Salvia subgen. Calosphace</taxon>
        <taxon>core Calosphace</taxon>
    </lineage>
</organism>
<evidence type="ECO:0000256" key="6">
    <source>
        <dbReference type="SAM" id="MobiDB-lite"/>
    </source>
</evidence>
<dbReference type="GO" id="GO:0003677">
    <property type="term" value="F:DNA binding"/>
    <property type="evidence" value="ECO:0007669"/>
    <property type="project" value="UniProtKB-KW"/>
</dbReference>
<evidence type="ECO:0000256" key="5">
    <source>
        <dbReference type="ARBA" id="ARBA00023242"/>
    </source>
</evidence>
<dbReference type="PANTHER" id="PTHR31920:SF132">
    <property type="entry name" value="TF-B3 DOMAIN-CONTAINING PROTEIN"/>
    <property type="match status" value="1"/>
</dbReference>